<evidence type="ECO:0000313" key="2">
    <source>
        <dbReference type="Proteomes" id="UP000637002"/>
    </source>
</evidence>
<accession>A0A916UGB7</accession>
<dbReference type="EMBL" id="BMGG01000005">
    <property type="protein sequence ID" value="GGC71469.1"/>
    <property type="molecule type" value="Genomic_DNA"/>
</dbReference>
<sequence length="311" mass="33189">MIETRASGGRGTGKGNPDPAAIAALQADPRFAAAAHRCAAALVEHYRDSWLLNRIMNDRGRFVLSVLVLDLHFYGGPDGLTAGGLKTLCVEQNVCSRGRAGAMLAAMRLFGLLTSAAGPDLRRKRLVPTERLLAIHRERWRGALAATGDLIPVAAVAAQRLGDETFFAAFVHALAERYRGGMRPLAWAPALAPFAEHDAGVMILFSIFLTQLDAGQGLSIVKLAQRFSVSRAHVLGVLRGGEAEGLLMREADRRIVLAQPLRQALSDFLAGIFIIHADAAREAVKAGSGAIRADERGGVARPPSTIDRPSP</sequence>
<proteinExistence type="predicted"/>
<dbReference type="Proteomes" id="UP000637002">
    <property type="component" value="Unassembled WGS sequence"/>
</dbReference>
<evidence type="ECO:0000313" key="1">
    <source>
        <dbReference type="EMBL" id="GGC71469.1"/>
    </source>
</evidence>
<reference evidence="1" key="2">
    <citation type="submission" date="2020-09" db="EMBL/GenBank/DDBJ databases">
        <authorList>
            <person name="Sun Q."/>
            <person name="Zhou Y."/>
        </authorList>
    </citation>
    <scope>NUCLEOTIDE SEQUENCE</scope>
    <source>
        <strain evidence="1">CGMCC 1.12919</strain>
    </source>
</reference>
<protein>
    <submittedName>
        <fullName evidence="1">Uncharacterized protein</fullName>
    </submittedName>
</protein>
<keyword evidence="2" id="KW-1185">Reference proteome</keyword>
<dbReference type="RefSeq" id="WP_188610207.1">
    <property type="nucleotide sequence ID" value="NZ_BMGG01000005.1"/>
</dbReference>
<dbReference type="AlphaFoldDB" id="A0A916UGB7"/>
<name>A0A916UGB7_9HYPH</name>
<comment type="caution">
    <text evidence="1">The sequence shown here is derived from an EMBL/GenBank/DDBJ whole genome shotgun (WGS) entry which is preliminary data.</text>
</comment>
<organism evidence="1 2">
    <name type="scientific">Chelatococcus reniformis</name>
    <dbReference type="NCBI Taxonomy" id="1494448"/>
    <lineage>
        <taxon>Bacteria</taxon>
        <taxon>Pseudomonadati</taxon>
        <taxon>Pseudomonadota</taxon>
        <taxon>Alphaproteobacteria</taxon>
        <taxon>Hyphomicrobiales</taxon>
        <taxon>Chelatococcaceae</taxon>
        <taxon>Chelatococcus</taxon>
    </lineage>
</organism>
<reference evidence="1" key="1">
    <citation type="journal article" date="2014" name="Int. J. Syst. Evol. Microbiol.">
        <title>Complete genome sequence of Corynebacterium casei LMG S-19264T (=DSM 44701T), isolated from a smear-ripened cheese.</title>
        <authorList>
            <consortium name="US DOE Joint Genome Institute (JGI-PGF)"/>
            <person name="Walter F."/>
            <person name="Albersmeier A."/>
            <person name="Kalinowski J."/>
            <person name="Ruckert C."/>
        </authorList>
    </citation>
    <scope>NUCLEOTIDE SEQUENCE</scope>
    <source>
        <strain evidence="1">CGMCC 1.12919</strain>
    </source>
</reference>
<gene>
    <name evidence="1" type="ORF">GCM10010994_32470</name>
</gene>